<accession>A0A4V6A1V4</accession>
<organism evidence="1 2">
    <name type="scientific">Steinernema carpocapsae</name>
    <name type="common">Entomopathogenic nematode</name>
    <dbReference type="NCBI Taxonomy" id="34508"/>
    <lineage>
        <taxon>Eukaryota</taxon>
        <taxon>Metazoa</taxon>
        <taxon>Ecdysozoa</taxon>
        <taxon>Nematoda</taxon>
        <taxon>Chromadorea</taxon>
        <taxon>Rhabditida</taxon>
        <taxon>Tylenchina</taxon>
        <taxon>Panagrolaimomorpha</taxon>
        <taxon>Strongyloidoidea</taxon>
        <taxon>Steinernematidae</taxon>
        <taxon>Steinernema</taxon>
    </lineage>
</organism>
<sequence>MYFYALKGPISNKKFQPTNLRKWTNLEERGNFYLTNFSISGRANPLEPPPDHERCDPENALRFARLLAYDMRGTEMKMYFFDRENEEFVGKLVSCLNTQFKTVKILTMSGLGRHLETYVRRLVEAGCVKKLRVEMCEITQGFLDQMKLLFVQSQIEHIKINCSIKPEAEFFIEMVEFWKATPLPHCKYVITSKMAEFAVEDGEMIWTQLCSKYGAPVEEKLITIEHVGEIRSLRIKKAFRSELITLQVVRCWKTLKEGKICFFRVRS</sequence>
<gene>
    <name evidence="1" type="ORF">L596_017881</name>
</gene>
<keyword evidence="2" id="KW-1185">Reference proteome</keyword>
<comment type="caution">
    <text evidence="1">The sequence shown here is derived from an EMBL/GenBank/DDBJ whole genome shotgun (WGS) entry which is preliminary data.</text>
</comment>
<reference evidence="1 2" key="1">
    <citation type="journal article" date="2015" name="Genome Biol.">
        <title>Comparative genomics of Steinernema reveals deeply conserved gene regulatory networks.</title>
        <authorList>
            <person name="Dillman A.R."/>
            <person name="Macchietto M."/>
            <person name="Porter C.F."/>
            <person name="Rogers A."/>
            <person name="Williams B."/>
            <person name="Antoshechkin I."/>
            <person name="Lee M.M."/>
            <person name="Goodwin Z."/>
            <person name="Lu X."/>
            <person name="Lewis E.E."/>
            <person name="Goodrich-Blair H."/>
            <person name="Stock S.P."/>
            <person name="Adams B.J."/>
            <person name="Sternberg P.W."/>
            <person name="Mortazavi A."/>
        </authorList>
    </citation>
    <scope>NUCLEOTIDE SEQUENCE [LARGE SCALE GENOMIC DNA]</scope>
    <source>
        <strain evidence="1 2">ALL</strain>
    </source>
</reference>
<evidence type="ECO:0000313" key="2">
    <source>
        <dbReference type="Proteomes" id="UP000298663"/>
    </source>
</evidence>
<protein>
    <recommendedName>
        <fullName evidence="3">DUF38 domain-containing protein</fullName>
    </recommendedName>
</protein>
<dbReference type="AlphaFoldDB" id="A0A4V6A1V4"/>
<name>A0A4V6A1V4_STECR</name>
<reference evidence="1 2" key="2">
    <citation type="journal article" date="2019" name="G3 (Bethesda)">
        <title>Hybrid Assembly of the Genome of the Entomopathogenic Nematode Steinernema carpocapsae Identifies the X-Chromosome.</title>
        <authorList>
            <person name="Serra L."/>
            <person name="Macchietto M."/>
            <person name="Macias-Munoz A."/>
            <person name="McGill C.J."/>
            <person name="Rodriguez I.M."/>
            <person name="Rodriguez B."/>
            <person name="Murad R."/>
            <person name="Mortazavi A."/>
        </authorList>
    </citation>
    <scope>NUCLEOTIDE SEQUENCE [LARGE SCALE GENOMIC DNA]</scope>
    <source>
        <strain evidence="1 2">ALL</strain>
    </source>
</reference>
<dbReference type="EMBL" id="AZBU02000005">
    <property type="protein sequence ID" value="TKR76795.1"/>
    <property type="molecule type" value="Genomic_DNA"/>
</dbReference>
<evidence type="ECO:0008006" key="3">
    <source>
        <dbReference type="Google" id="ProtNLM"/>
    </source>
</evidence>
<proteinExistence type="predicted"/>
<dbReference type="Proteomes" id="UP000298663">
    <property type="component" value="Unassembled WGS sequence"/>
</dbReference>
<evidence type="ECO:0000313" key="1">
    <source>
        <dbReference type="EMBL" id="TKR76795.1"/>
    </source>
</evidence>